<comment type="caution">
    <text evidence="1">The sequence shown here is derived from an EMBL/GenBank/DDBJ whole genome shotgun (WGS) entry which is preliminary data.</text>
</comment>
<reference evidence="1" key="1">
    <citation type="journal article" date="2013" name="Environ. Microbiol.">
        <title>Microbiota from the distal guts of lean and obese adolescents exhibit partial functional redundancy besides clear differences in community structure.</title>
        <authorList>
            <person name="Ferrer M."/>
            <person name="Ruiz A."/>
            <person name="Lanza F."/>
            <person name="Haange S.B."/>
            <person name="Oberbach A."/>
            <person name="Till H."/>
            <person name="Bargiela R."/>
            <person name="Campoy C."/>
            <person name="Segura M.T."/>
            <person name="Richter M."/>
            <person name="von Bergen M."/>
            <person name="Seifert J."/>
            <person name="Suarez A."/>
        </authorList>
    </citation>
    <scope>NUCLEOTIDE SEQUENCE</scope>
</reference>
<name>K1TI87_9ZZZZ</name>
<protein>
    <submittedName>
        <fullName evidence="1">Phage protein</fullName>
    </submittedName>
</protein>
<dbReference type="InterPro" id="IPR020288">
    <property type="entry name" value="Sheath_initiator"/>
</dbReference>
<proteinExistence type="predicted"/>
<dbReference type="Gene3D" id="3.10.450.40">
    <property type="match status" value="1"/>
</dbReference>
<evidence type="ECO:0000313" key="1">
    <source>
        <dbReference type="EMBL" id="EKC58956.1"/>
    </source>
</evidence>
<dbReference type="AlphaFoldDB" id="K1TI87"/>
<accession>K1TI87</accession>
<organism evidence="1">
    <name type="scientific">human gut metagenome</name>
    <dbReference type="NCBI Taxonomy" id="408170"/>
    <lineage>
        <taxon>unclassified sequences</taxon>
        <taxon>metagenomes</taxon>
        <taxon>organismal metagenomes</taxon>
    </lineage>
</organism>
<sequence length="134" mass="15129">MPVDIEIPITDIEEEAERPSRTYRLDTDSGRIAGATDGLDAVNQAIKKAIITSRFSNLIYNDNYGSEVGDMVHDRSVTQELIETVVPELIRDALSQDTRIIDVYDFDISFKNDEAYISFRADTIFGETEISEVF</sequence>
<dbReference type="Pfam" id="PF10934">
    <property type="entry name" value="Sheath_initiator"/>
    <property type="match status" value="1"/>
</dbReference>
<gene>
    <name evidence="1" type="ORF">OBE_09735</name>
</gene>
<dbReference type="EMBL" id="AJWZ01006729">
    <property type="protein sequence ID" value="EKC58956.1"/>
    <property type="molecule type" value="Genomic_DNA"/>
</dbReference>